<feature type="coiled-coil region" evidence="9">
    <location>
        <begin position="148"/>
        <end position="178"/>
    </location>
</feature>
<dbReference type="InterPro" id="IPR055558">
    <property type="entry name" value="DUF7134"/>
</dbReference>
<dbReference type="EMBL" id="BOOW01000032">
    <property type="protein sequence ID" value="GII95065.1"/>
    <property type="molecule type" value="Genomic_DNA"/>
</dbReference>
<reference evidence="14" key="1">
    <citation type="submission" date="2021-01" db="EMBL/GenBank/DDBJ databases">
        <title>Whole genome shotgun sequence of Sinosporangium siamense NBRC 109515.</title>
        <authorList>
            <person name="Komaki H."/>
            <person name="Tamura T."/>
        </authorList>
    </citation>
    <scope>NUCLEOTIDE SEQUENCE</scope>
    <source>
        <strain evidence="14">NBRC 109515</strain>
    </source>
</reference>
<evidence type="ECO:0000256" key="2">
    <source>
        <dbReference type="ARBA" id="ARBA00012438"/>
    </source>
</evidence>
<dbReference type="SUPFAM" id="SSF55874">
    <property type="entry name" value="ATPase domain of HSP90 chaperone/DNA topoisomerase II/histidine kinase"/>
    <property type="match status" value="1"/>
</dbReference>
<dbReference type="Gene3D" id="1.20.5.1930">
    <property type="match status" value="1"/>
</dbReference>
<keyword evidence="9" id="KW-0175">Coiled coil</keyword>
<evidence type="ECO:0000256" key="8">
    <source>
        <dbReference type="ARBA" id="ARBA00023012"/>
    </source>
</evidence>
<comment type="caution">
    <text evidence="14">The sequence shown here is derived from an EMBL/GenBank/DDBJ whole genome shotgun (WGS) entry which is preliminary data.</text>
</comment>
<dbReference type="EC" id="2.7.13.3" evidence="2"/>
<proteinExistence type="predicted"/>
<evidence type="ECO:0000256" key="10">
    <source>
        <dbReference type="SAM" id="Phobius"/>
    </source>
</evidence>
<dbReference type="InterPro" id="IPR050482">
    <property type="entry name" value="Sensor_HK_TwoCompSys"/>
</dbReference>
<dbReference type="Pfam" id="PF07730">
    <property type="entry name" value="HisKA_3"/>
    <property type="match status" value="1"/>
</dbReference>
<dbReference type="GO" id="GO:0046983">
    <property type="term" value="F:protein dimerization activity"/>
    <property type="evidence" value="ECO:0007669"/>
    <property type="project" value="InterPro"/>
</dbReference>
<dbReference type="Gene3D" id="3.30.565.10">
    <property type="entry name" value="Histidine kinase-like ATPase, C-terminal domain"/>
    <property type="match status" value="1"/>
</dbReference>
<dbReference type="GO" id="GO:0016020">
    <property type="term" value="C:membrane"/>
    <property type="evidence" value="ECO:0007669"/>
    <property type="project" value="InterPro"/>
</dbReference>
<keyword evidence="10" id="KW-1133">Transmembrane helix</keyword>
<gene>
    <name evidence="14" type="ORF">Ssi02_52960</name>
</gene>
<dbReference type="InterPro" id="IPR003594">
    <property type="entry name" value="HATPase_dom"/>
</dbReference>
<keyword evidence="3" id="KW-0597">Phosphoprotein</keyword>
<evidence type="ECO:0000256" key="6">
    <source>
        <dbReference type="ARBA" id="ARBA00022777"/>
    </source>
</evidence>
<dbReference type="InterPro" id="IPR011712">
    <property type="entry name" value="Sig_transdc_His_kin_sub3_dim/P"/>
</dbReference>
<dbReference type="GO" id="GO:0000155">
    <property type="term" value="F:phosphorelay sensor kinase activity"/>
    <property type="evidence" value="ECO:0007669"/>
    <property type="project" value="InterPro"/>
</dbReference>
<feature type="domain" description="DUF7134" evidence="13">
    <location>
        <begin position="3"/>
        <end position="148"/>
    </location>
</feature>
<feature type="domain" description="Signal transduction histidine kinase subgroup 3 dimerisation and phosphoacceptor" evidence="12">
    <location>
        <begin position="176"/>
        <end position="241"/>
    </location>
</feature>
<keyword evidence="8" id="KW-0902">Two-component regulatory system</keyword>
<protein>
    <recommendedName>
        <fullName evidence="2">histidine kinase</fullName>
        <ecNumber evidence="2">2.7.13.3</ecNumber>
    </recommendedName>
</protein>
<feature type="transmembrane region" description="Helical" evidence="10">
    <location>
        <begin position="93"/>
        <end position="113"/>
    </location>
</feature>
<evidence type="ECO:0000256" key="1">
    <source>
        <dbReference type="ARBA" id="ARBA00000085"/>
    </source>
</evidence>
<dbReference type="Proteomes" id="UP000606172">
    <property type="component" value="Unassembled WGS sequence"/>
</dbReference>
<dbReference type="AlphaFoldDB" id="A0A919RJM3"/>
<feature type="domain" description="Histidine kinase/HSP90-like ATPase" evidence="11">
    <location>
        <begin position="289"/>
        <end position="377"/>
    </location>
</feature>
<feature type="transmembrane region" description="Helical" evidence="10">
    <location>
        <begin position="63"/>
        <end position="87"/>
    </location>
</feature>
<dbReference type="PANTHER" id="PTHR24421:SF10">
    <property type="entry name" value="NITRATE_NITRITE SENSOR PROTEIN NARQ"/>
    <property type="match status" value="1"/>
</dbReference>
<dbReference type="Pfam" id="PF02518">
    <property type="entry name" value="HATPase_c"/>
    <property type="match status" value="1"/>
</dbReference>
<evidence type="ECO:0000259" key="11">
    <source>
        <dbReference type="Pfam" id="PF02518"/>
    </source>
</evidence>
<keyword evidence="4" id="KW-0808">Transferase</keyword>
<evidence type="ECO:0000256" key="3">
    <source>
        <dbReference type="ARBA" id="ARBA00022553"/>
    </source>
</evidence>
<feature type="transmembrane region" description="Helical" evidence="10">
    <location>
        <begin position="33"/>
        <end position="51"/>
    </location>
</feature>
<keyword evidence="10" id="KW-0812">Transmembrane</keyword>
<keyword evidence="5" id="KW-0547">Nucleotide-binding</keyword>
<sequence length="381" mass="40460">MLDGLIALLIAAAVIAMIAGSEGEAGAKPPNALAYAMGLAMGAVLIFRREWPLPVLVASCGLVLAYHSLAYPSLAIAIILGVATYTAAERGHFGWAAAVVGALTLYSMGYRAFVVRDSMLTLILEKATLQAALLAAALFLGETTRSRRALAEEVRERLRRAREDREAEAERRIEAERLRIARELHDVIAHTITVIQVQAKVAVELFDEKPEQSRHAMGVIGSASSEAMSELRSTINLLRQVDMGQELRAPVSRLSNVDDLVGMAQKAGLTVGWGTSGEVYDLPAAVDASAYRIIQESMTNVIRHSGATTAKVTMVYEPQGIAIEIVDNGRGSGVPDGGTPGHGLTGMRERVAALGGHLAAGPAPDGGFRVHAWLPTEGRGQ</sequence>
<organism evidence="14 15">
    <name type="scientific">Sinosporangium siamense</name>
    <dbReference type="NCBI Taxonomy" id="1367973"/>
    <lineage>
        <taxon>Bacteria</taxon>
        <taxon>Bacillati</taxon>
        <taxon>Actinomycetota</taxon>
        <taxon>Actinomycetes</taxon>
        <taxon>Streptosporangiales</taxon>
        <taxon>Streptosporangiaceae</taxon>
        <taxon>Sinosporangium</taxon>
    </lineage>
</organism>
<name>A0A919RJM3_9ACTN</name>
<evidence type="ECO:0000259" key="12">
    <source>
        <dbReference type="Pfam" id="PF07730"/>
    </source>
</evidence>
<evidence type="ECO:0000256" key="7">
    <source>
        <dbReference type="ARBA" id="ARBA00022840"/>
    </source>
</evidence>
<evidence type="ECO:0000313" key="14">
    <source>
        <dbReference type="EMBL" id="GII95065.1"/>
    </source>
</evidence>
<comment type="catalytic activity">
    <reaction evidence="1">
        <text>ATP + protein L-histidine = ADP + protein N-phospho-L-histidine.</text>
        <dbReference type="EC" id="2.7.13.3"/>
    </reaction>
</comment>
<keyword evidence="7" id="KW-0067">ATP-binding</keyword>
<accession>A0A919RJM3</accession>
<dbReference type="InterPro" id="IPR036890">
    <property type="entry name" value="HATPase_C_sf"/>
</dbReference>
<dbReference type="PANTHER" id="PTHR24421">
    <property type="entry name" value="NITRATE/NITRITE SENSOR PROTEIN NARX-RELATED"/>
    <property type="match status" value="1"/>
</dbReference>
<evidence type="ECO:0000259" key="13">
    <source>
        <dbReference type="Pfam" id="PF23539"/>
    </source>
</evidence>
<dbReference type="Pfam" id="PF23539">
    <property type="entry name" value="DUF7134"/>
    <property type="match status" value="1"/>
</dbReference>
<dbReference type="CDD" id="cd16917">
    <property type="entry name" value="HATPase_UhpB-NarQ-NarX-like"/>
    <property type="match status" value="1"/>
</dbReference>
<dbReference type="GO" id="GO:0005524">
    <property type="term" value="F:ATP binding"/>
    <property type="evidence" value="ECO:0007669"/>
    <property type="project" value="UniProtKB-KW"/>
</dbReference>
<evidence type="ECO:0000256" key="5">
    <source>
        <dbReference type="ARBA" id="ARBA00022741"/>
    </source>
</evidence>
<evidence type="ECO:0000313" key="15">
    <source>
        <dbReference type="Proteomes" id="UP000606172"/>
    </source>
</evidence>
<evidence type="ECO:0000256" key="4">
    <source>
        <dbReference type="ARBA" id="ARBA00022679"/>
    </source>
</evidence>
<keyword evidence="6 14" id="KW-0418">Kinase</keyword>
<evidence type="ECO:0000256" key="9">
    <source>
        <dbReference type="SAM" id="Coils"/>
    </source>
</evidence>
<keyword evidence="10" id="KW-0472">Membrane</keyword>
<keyword evidence="15" id="KW-1185">Reference proteome</keyword>